<gene>
    <name evidence="3" type="ORF">C7S18_13090</name>
</gene>
<dbReference type="InterPro" id="IPR025403">
    <property type="entry name" value="TgpA-like_C"/>
</dbReference>
<dbReference type="EMBL" id="CP027860">
    <property type="protein sequence ID" value="AVP98077.1"/>
    <property type="molecule type" value="Genomic_DNA"/>
</dbReference>
<feature type="domain" description="Transglutaminase-like" evidence="2">
    <location>
        <begin position="406"/>
        <end position="477"/>
    </location>
</feature>
<reference evidence="3 4" key="2">
    <citation type="submission" date="2018-03" db="EMBL/GenBank/DDBJ databases">
        <authorList>
            <person name="Keele B.F."/>
        </authorList>
    </citation>
    <scope>NUCLEOTIDE SEQUENCE [LARGE SCALE GENOMIC DNA]</scope>
    <source>
        <strain evidence="3 4">D13</strain>
    </source>
</reference>
<dbReference type="Pfam" id="PF11992">
    <property type="entry name" value="TgpA_N"/>
    <property type="match status" value="1"/>
</dbReference>
<accession>A0A2P1PT99</accession>
<feature type="transmembrane region" description="Helical" evidence="1">
    <location>
        <begin position="167"/>
        <end position="185"/>
    </location>
</feature>
<dbReference type="InterPro" id="IPR052901">
    <property type="entry name" value="Bact_TGase-like"/>
</dbReference>
<dbReference type="Pfam" id="PF13559">
    <property type="entry name" value="DUF4129"/>
    <property type="match status" value="1"/>
</dbReference>
<feature type="transmembrane region" description="Helical" evidence="1">
    <location>
        <begin position="128"/>
        <end position="146"/>
    </location>
</feature>
<evidence type="ECO:0000313" key="3">
    <source>
        <dbReference type="EMBL" id="AVP98077.1"/>
    </source>
</evidence>
<dbReference type="PANTHER" id="PTHR42736">
    <property type="entry name" value="PROTEIN-GLUTAMINE GAMMA-GLUTAMYLTRANSFERASE"/>
    <property type="match status" value="1"/>
</dbReference>
<feature type="transmembrane region" description="Helical" evidence="1">
    <location>
        <begin position="12"/>
        <end position="42"/>
    </location>
</feature>
<name>A0A2P1PT99_9GAMM</name>
<feature type="transmembrane region" description="Helical" evidence="1">
    <location>
        <begin position="54"/>
        <end position="74"/>
    </location>
</feature>
<organism evidence="3 4">
    <name type="scientific">Ahniella affigens</name>
    <dbReference type="NCBI Taxonomy" id="2021234"/>
    <lineage>
        <taxon>Bacteria</taxon>
        <taxon>Pseudomonadati</taxon>
        <taxon>Pseudomonadota</taxon>
        <taxon>Gammaproteobacteria</taxon>
        <taxon>Lysobacterales</taxon>
        <taxon>Rhodanobacteraceae</taxon>
        <taxon>Ahniella</taxon>
    </lineage>
</organism>
<protein>
    <submittedName>
        <fullName evidence="3">DUF3488 domain-containing protein</fullName>
    </submittedName>
</protein>
<reference evidence="3 4" key="1">
    <citation type="submission" date="2018-03" db="EMBL/GenBank/DDBJ databases">
        <title>Ahniella affigens gen. nov., sp. nov., a gammaproteobacterium isolated from sandy soil near a stream.</title>
        <authorList>
            <person name="Ko Y."/>
            <person name="Kim J.-H."/>
        </authorList>
    </citation>
    <scope>NUCLEOTIDE SEQUENCE [LARGE SCALE GENOMIC DNA]</scope>
    <source>
        <strain evidence="3 4">D13</strain>
    </source>
</reference>
<sequence>MNETIHRRDILYLTWTMLLVVLAHVHWLPFVLTGTFLGLLALKLAWTQWTDRPVPLSVRLGMMLLVLALLVWSVGSPVGREGGSALLICLQAMKLLETRNRRDARILIGVAFFTSMIAFLFSQQILPTIYALMVIAVLFGCLYALTPNYLTQHESLADALKRTLPNAGKLALAAIPLAGVCFLFFPRLSAPLWGTPWDARGGKTGISDRMRPGMISALWNDDTPVFRARFDGPVPPAPMRYWRGPVFWMFDGTTWAGASRFAYERGVKLSFNDQQTIRYELQMEPTEQTWMFPLDIPFDSDATDLRWFSDGQVVSRRPVIEPRRVQFTSALQYEFESELSASHRQSALGLPWRGNPKSKALAASWRDKHGQDGMAIANEALAFINASFEYTLEPPPLRGDSIDDFLFNTQKGFCEHFSSSFVFLMRAAGVPARVVTGYLGGVYNETGGYLLVRNSDAHAWAEIWLAGRGWVRIDPTGAVAPDRINRGSVGAAFPESQSWFKRGWLGNLAMQSDWIAARWRDLVIEFNADRQSRLLEPFGLEKIGRREMALGLIALGTLALALGAWWSMRQYRRRAERDRLALAYQRFQARLGKRGLTIESSEGPTQTLARAAAKWPERSEELSALIHSYIACQYGHQQDADVRRRLIRQLKAF</sequence>
<dbReference type="OrthoDB" id="9804872at2"/>
<dbReference type="Pfam" id="PF01841">
    <property type="entry name" value="Transglut_core"/>
    <property type="match status" value="1"/>
</dbReference>
<dbReference type="RefSeq" id="WP_106891997.1">
    <property type="nucleotide sequence ID" value="NZ_CP027860.1"/>
</dbReference>
<dbReference type="Gene3D" id="3.10.620.30">
    <property type="match status" value="1"/>
</dbReference>
<evidence type="ECO:0000313" key="4">
    <source>
        <dbReference type="Proteomes" id="UP000241074"/>
    </source>
</evidence>
<dbReference type="SUPFAM" id="SSF81340">
    <property type="entry name" value="Clc chloride channel"/>
    <property type="match status" value="1"/>
</dbReference>
<dbReference type="InterPro" id="IPR021878">
    <property type="entry name" value="TgpA_N"/>
</dbReference>
<feature type="transmembrane region" description="Helical" evidence="1">
    <location>
        <begin position="104"/>
        <end position="122"/>
    </location>
</feature>
<keyword evidence="1" id="KW-0472">Membrane</keyword>
<dbReference type="KEGG" id="xba:C7S18_13090"/>
<dbReference type="Proteomes" id="UP000241074">
    <property type="component" value="Chromosome"/>
</dbReference>
<keyword evidence="1" id="KW-0812">Transmembrane</keyword>
<evidence type="ECO:0000259" key="2">
    <source>
        <dbReference type="SMART" id="SM00460"/>
    </source>
</evidence>
<dbReference type="AlphaFoldDB" id="A0A2P1PT99"/>
<dbReference type="PANTHER" id="PTHR42736:SF1">
    <property type="entry name" value="PROTEIN-GLUTAMINE GAMMA-GLUTAMYLTRANSFERASE"/>
    <property type="match status" value="1"/>
</dbReference>
<feature type="transmembrane region" description="Helical" evidence="1">
    <location>
        <begin position="548"/>
        <end position="568"/>
    </location>
</feature>
<dbReference type="SMART" id="SM00460">
    <property type="entry name" value="TGc"/>
    <property type="match status" value="1"/>
</dbReference>
<dbReference type="SUPFAM" id="SSF54001">
    <property type="entry name" value="Cysteine proteinases"/>
    <property type="match status" value="1"/>
</dbReference>
<keyword evidence="1" id="KW-1133">Transmembrane helix</keyword>
<dbReference type="InterPro" id="IPR014743">
    <property type="entry name" value="Cl-channel_core"/>
</dbReference>
<evidence type="ECO:0000256" key="1">
    <source>
        <dbReference type="SAM" id="Phobius"/>
    </source>
</evidence>
<proteinExistence type="predicted"/>
<dbReference type="InterPro" id="IPR002931">
    <property type="entry name" value="Transglutaminase-like"/>
</dbReference>
<dbReference type="InterPro" id="IPR038765">
    <property type="entry name" value="Papain-like_cys_pep_sf"/>
</dbReference>
<keyword evidence="4" id="KW-1185">Reference proteome</keyword>